<evidence type="ECO:0000256" key="3">
    <source>
        <dbReference type="ARBA" id="ARBA00023163"/>
    </source>
</evidence>
<feature type="domain" description="HTH crp-type" evidence="4">
    <location>
        <begin position="123"/>
        <end position="198"/>
    </location>
</feature>
<dbReference type="STRING" id="560819.SAMN05428998_109126"/>
<evidence type="ECO:0000313" key="5">
    <source>
        <dbReference type="EMBL" id="SMF27892.1"/>
    </source>
</evidence>
<gene>
    <name evidence="5" type="ORF">SAMN05428998_109126</name>
</gene>
<dbReference type="Proteomes" id="UP000192917">
    <property type="component" value="Unassembled WGS sequence"/>
</dbReference>
<dbReference type="InterPro" id="IPR018490">
    <property type="entry name" value="cNMP-bd_dom_sf"/>
</dbReference>
<dbReference type="Gene3D" id="1.10.10.10">
    <property type="entry name" value="Winged helix-like DNA-binding domain superfamily/Winged helix DNA-binding domain"/>
    <property type="match status" value="1"/>
</dbReference>
<evidence type="ECO:0000313" key="6">
    <source>
        <dbReference type="Proteomes" id="UP000192917"/>
    </source>
</evidence>
<keyword evidence="3" id="KW-0804">Transcription</keyword>
<keyword evidence="2" id="KW-0238">DNA-binding</keyword>
<organism evidence="5 6">
    <name type="scientific">Tistlia consotensis USBA 355</name>
    <dbReference type="NCBI Taxonomy" id="560819"/>
    <lineage>
        <taxon>Bacteria</taxon>
        <taxon>Pseudomonadati</taxon>
        <taxon>Pseudomonadota</taxon>
        <taxon>Alphaproteobacteria</taxon>
        <taxon>Rhodospirillales</taxon>
        <taxon>Rhodovibrionaceae</taxon>
        <taxon>Tistlia</taxon>
    </lineage>
</organism>
<proteinExistence type="predicted"/>
<dbReference type="Pfam" id="PF00027">
    <property type="entry name" value="cNMP_binding"/>
    <property type="match status" value="1"/>
</dbReference>
<dbReference type="Gene3D" id="2.60.120.10">
    <property type="entry name" value="Jelly Rolls"/>
    <property type="match status" value="1"/>
</dbReference>
<keyword evidence="1" id="KW-0805">Transcription regulation</keyword>
<keyword evidence="5" id="KW-0808">Transferase</keyword>
<dbReference type="SUPFAM" id="SSF51206">
    <property type="entry name" value="cAMP-binding domain-like"/>
    <property type="match status" value="1"/>
</dbReference>
<dbReference type="PANTHER" id="PTHR24567:SF75">
    <property type="entry name" value="FUMARATE AND NITRATE REDUCTION REGULATORY PROTEIN"/>
    <property type="match status" value="1"/>
</dbReference>
<dbReference type="InterPro" id="IPR036390">
    <property type="entry name" value="WH_DNA-bd_sf"/>
</dbReference>
<evidence type="ECO:0000256" key="2">
    <source>
        <dbReference type="ARBA" id="ARBA00023125"/>
    </source>
</evidence>
<dbReference type="PANTHER" id="PTHR24567">
    <property type="entry name" value="CRP FAMILY TRANSCRIPTIONAL REGULATORY PROTEIN"/>
    <property type="match status" value="1"/>
</dbReference>
<dbReference type="InterPro" id="IPR000595">
    <property type="entry name" value="cNMP-bd_dom"/>
</dbReference>
<dbReference type="InterPro" id="IPR050397">
    <property type="entry name" value="Env_Response_Regulators"/>
</dbReference>
<dbReference type="Pfam" id="PF13545">
    <property type="entry name" value="HTH_Crp_2"/>
    <property type="match status" value="1"/>
</dbReference>
<sequence>MADHKSCDRRAKSGQDLFSAGEPCDAIFNLVEGWAFHYQLLADGRRQILDFALPGAVLGFDGLSGAAMTYGVQALTDAVFCVVPRRALGPLSRRHPGIGLHLASSIARDRDAAFARLTSIGRQSARERVAHLMLELFVRRRSQWPGHRIEEMHLPLTQEHIGDATGLTGVHVNRVLADLKKDGILTFSYRRLVILDPDRLVDVAEADPGLVQSWIQYGVIEQEPGAETLNRGLASTGVDGPRQAQDGCVAPFTEVRRGASGAAHFGRSQAQRSAHPVVRLANQRCAC</sequence>
<evidence type="ECO:0000259" key="4">
    <source>
        <dbReference type="PROSITE" id="PS51063"/>
    </source>
</evidence>
<evidence type="ECO:0000256" key="1">
    <source>
        <dbReference type="ARBA" id="ARBA00023015"/>
    </source>
</evidence>
<dbReference type="GO" id="GO:0005829">
    <property type="term" value="C:cytosol"/>
    <property type="evidence" value="ECO:0007669"/>
    <property type="project" value="TreeGrafter"/>
</dbReference>
<dbReference type="GO" id="GO:0016301">
    <property type="term" value="F:kinase activity"/>
    <property type="evidence" value="ECO:0007669"/>
    <property type="project" value="UniProtKB-KW"/>
</dbReference>
<dbReference type="SUPFAM" id="SSF46785">
    <property type="entry name" value="Winged helix' DNA-binding domain"/>
    <property type="match status" value="1"/>
</dbReference>
<dbReference type="InterPro" id="IPR012318">
    <property type="entry name" value="HTH_CRP"/>
</dbReference>
<dbReference type="PROSITE" id="PS51063">
    <property type="entry name" value="HTH_CRP_2"/>
    <property type="match status" value="1"/>
</dbReference>
<dbReference type="CDD" id="cd00038">
    <property type="entry name" value="CAP_ED"/>
    <property type="match status" value="1"/>
</dbReference>
<reference evidence="5 6" key="1">
    <citation type="submission" date="2017-04" db="EMBL/GenBank/DDBJ databases">
        <authorList>
            <person name="Afonso C.L."/>
            <person name="Miller P.J."/>
            <person name="Scott M.A."/>
            <person name="Spackman E."/>
            <person name="Goraichik I."/>
            <person name="Dimitrov K.M."/>
            <person name="Suarez D.L."/>
            <person name="Swayne D.E."/>
        </authorList>
    </citation>
    <scope>NUCLEOTIDE SEQUENCE [LARGE SCALE GENOMIC DNA]</scope>
    <source>
        <strain evidence="5 6">USBA 355</strain>
    </source>
</reference>
<keyword evidence="5" id="KW-0418">Kinase</keyword>
<accession>A0A1Y6BU15</accession>
<dbReference type="SMART" id="SM00419">
    <property type="entry name" value="HTH_CRP"/>
    <property type="match status" value="1"/>
</dbReference>
<protein>
    <submittedName>
        <fullName evidence="5">cAMP-binding domain of CRP or a regulatory subunit of cAMP-dependent protein kinases</fullName>
    </submittedName>
</protein>
<keyword evidence="6" id="KW-1185">Reference proteome</keyword>
<dbReference type="RefSeq" id="WP_200808497.1">
    <property type="nucleotide sequence ID" value="NZ_FWZX01000009.1"/>
</dbReference>
<dbReference type="EMBL" id="FWZX01000009">
    <property type="protein sequence ID" value="SMF27892.1"/>
    <property type="molecule type" value="Genomic_DNA"/>
</dbReference>
<dbReference type="AlphaFoldDB" id="A0A1Y6BU15"/>
<dbReference type="SMART" id="SM00100">
    <property type="entry name" value="cNMP"/>
    <property type="match status" value="1"/>
</dbReference>
<name>A0A1Y6BU15_9PROT</name>
<dbReference type="GO" id="GO:0003677">
    <property type="term" value="F:DNA binding"/>
    <property type="evidence" value="ECO:0007669"/>
    <property type="project" value="UniProtKB-KW"/>
</dbReference>
<dbReference type="GO" id="GO:0003700">
    <property type="term" value="F:DNA-binding transcription factor activity"/>
    <property type="evidence" value="ECO:0007669"/>
    <property type="project" value="TreeGrafter"/>
</dbReference>
<dbReference type="InterPro" id="IPR014710">
    <property type="entry name" value="RmlC-like_jellyroll"/>
</dbReference>
<dbReference type="InterPro" id="IPR036388">
    <property type="entry name" value="WH-like_DNA-bd_sf"/>
</dbReference>